<feature type="transmembrane region" description="Helical" evidence="1">
    <location>
        <begin position="27"/>
        <end position="49"/>
    </location>
</feature>
<evidence type="ECO:0000313" key="2">
    <source>
        <dbReference type="EMBL" id="MBT1711240.1"/>
    </source>
</evidence>
<keyword evidence="3" id="KW-1185">Reference proteome</keyword>
<organism evidence="2 3">
    <name type="scientific">Dawidia cretensis</name>
    <dbReference type="NCBI Taxonomy" id="2782350"/>
    <lineage>
        <taxon>Bacteria</taxon>
        <taxon>Pseudomonadati</taxon>
        <taxon>Bacteroidota</taxon>
        <taxon>Cytophagia</taxon>
        <taxon>Cytophagales</taxon>
        <taxon>Chryseotaleaceae</taxon>
        <taxon>Dawidia</taxon>
    </lineage>
</organism>
<proteinExistence type="predicted"/>
<evidence type="ECO:0000256" key="1">
    <source>
        <dbReference type="SAM" id="Phobius"/>
    </source>
</evidence>
<keyword evidence="1" id="KW-0472">Membrane</keyword>
<dbReference type="Proteomes" id="UP001319080">
    <property type="component" value="Unassembled WGS sequence"/>
</dbReference>
<comment type="caution">
    <text evidence="2">The sequence shown here is derived from an EMBL/GenBank/DDBJ whole genome shotgun (WGS) entry which is preliminary data.</text>
</comment>
<feature type="transmembrane region" description="Helical" evidence="1">
    <location>
        <begin position="61"/>
        <end position="82"/>
    </location>
</feature>
<name>A0AAP2GVW4_9BACT</name>
<gene>
    <name evidence="2" type="ORF">KK062_23550</name>
</gene>
<protein>
    <submittedName>
        <fullName evidence="2">Uncharacterized protein</fullName>
    </submittedName>
</protein>
<keyword evidence="1" id="KW-1133">Transmembrane helix</keyword>
<accession>A0AAP2GVW4</accession>
<sequence length="154" mass="18066">MSNTEFNLEANESGIEHNHMKWIKTNYIFIIIGVGTIATVDLLTRFWFWKELHLKFDSSNFNNIVTPIAAILSVWLFSYLAVKQYRLQLSSNLKQNLDREFDDLYKKMEESIEEKVLMAVGIRFNQTVNYSVTGMSSLNYFNELIKAFDRIFAD</sequence>
<dbReference type="EMBL" id="JAHESE010000030">
    <property type="protein sequence ID" value="MBT1711240.1"/>
    <property type="molecule type" value="Genomic_DNA"/>
</dbReference>
<reference evidence="2 3" key="1">
    <citation type="submission" date="2021-05" db="EMBL/GenBank/DDBJ databases">
        <title>A Polyphasic approach of four new species of the genus Ohtaekwangia: Ohtaekwangia histidinii sp. nov., Ohtaekwangia cretensis sp. nov., Ohtaekwangia indiensis sp. nov., Ohtaekwangia reichenbachii sp. nov. from diverse environment.</title>
        <authorList>
            <person name="Octaviana S."/>
        </authorList>
    </citation>
    <scope>NUCLEOTIDE SEQUENCE [LARGE SCALE GENOMIC DNA]</scope>
    <source>
        <strain evidence="2 3">PWU5</strain>
    </source>
</reference>
<keyword evidence="1" id="KW-0812">Transmembrane</keyword>
<evidence type="ECO:0000313" key="3">
    <source>
        <dbReference type="Proteomes" id="UP001319080"/>
    </source>
</evidence>
<dbReference type="AlphaFoldDB" id="A0AAP2GVW4"/>